<dbReference type="RefSeq" id="WP_092044029.1">
    <property type="nucleotide sequence ID" value="NZ_FOTK01000026.1"/>
</dbReference>
<dbReference type="OrthoDB" id="200074at2"/>
<protein>
    <submittedName>
        <fullName evidence="1">Uncharacterized conserved protein, DUF433 family</fullName>
    </submittedName>
</protein>
<evidence type="ECO:0000313" key="2">
    <source>
        <dbReference type="Proteomes" id="UP000199048"/>
    </source>
</evidence>
<proteinExistence type="predicted"/>
<name>A0A1I4PUK7_9HYPH</name>
<dbReference type="EMBL" id="FOTK01000026">
    <property type="protein sequence ID" value="SFM31045.1"/>
    <property type="molecule type" value="Genomic_DNA"/>
</dbReference>
<dbReference type="SUPFAM" id="SSF46689">
    <property type="entry name" value="Homeodomain-like"/>
    <property type="match status" value="1"/>
</dbReference>
<evidence type="ECO:0000313" key="1">
    <source>
        <dbReference type="EMBL" id="SFM31045.1"/>
    </source>
</evidence>
<dbReference type="InterPro" id="IPR009057">
    <property type="entry name" value="Homeodomain-like_sf"/>
</dbReference>
<sequence>MPDDEYPPESIRVLAGLERPVRDPDDPIDRWAREFLGLPAAEAVRPTVVSDPAVMSGDPCVAGTRVPAETILAYLRAGHSDRDIHEDYPTLPPGAVDAVRRWAAIRASLPGEES</sequence>
<accession>A0A1I4PUK7</accession>
<gene>
    <name evidence="1" type="ORF">SAMN05192568_102653</name>
</gene>
<dbReference type="STRING" id="582667.SAMN05192568_102653"/>
<keyword evidence="2" id="KW-1185">Reference proteome</keyword>
<dbReference type="Proteomes" id="UP000199048">
    <property type="component" value="Unassembled WGS sequence"/>
</dbReference>
<dbReference type="Gene3D" id="1.10.10.10">
    <property type="entry name" value="Winged helix-like DNA-binding domain superfamily/Winged helix DNA-binding domain"/>
    <property type="match status" value="1"/>
</dbReference>
<dbReference type="PANTHER" id="PTHR34849">
    <property type="entry name" value="SSL5025 PROTEIN"/>
    <property type="match status" value="1"/>
</dbReference>
<dbReference type="InterPro" id="IPR007367">
    <property type="entry name" value="DUF433"/>
</dbReference>
<dbReference type="PANTHER" id="PTHR34849:SF3">
    <property type="entry name" value="SSR2962 PROTEIN"/>
    <property type="match status" value="1"/>
</dbReference>
<organism evidence="1 2">
    <name type="scientific">Methylobacterium pseudosasicola</name>
    <dbReference type="NCBI Taxonomy" id="582667"/>
    <lineage>
        <taxon>Bacteria</taxon>
        <taxon>Pseudomonadati</taxon>
        <taxon>Pseudomonadota</taxon>
        <taxon>Alphaproteobacteria</taxon>
        <taxon>Hyphomicrobiales</taxon>
        <taxon>Methylobacteriaceae</taxon>
        <taxon>Methylobacterium</taxon>
    </lineage>
</organism>
<dbReference type="AlphaFoldDB" id="A0A1I4PUK7"/>
<dbReference type="InterPro" id="IPR036388">
    <property type="entry name" value="WH-like_DNA-bd_sf"/>
</dbReference>
<dbReference type="Pfam" id="PF04255">
    <property type="entry name" value="DUF433"/>
    <property type="match status" value="1"/>
</dbReference>
<reference evidence="2" key="1">
    <citation type="submission" date="2016-10" db="EMBL/GenBank/DDBJ databases">
        <authorList>
            <person name="Varghese N."/>
            <person name="Submissions S."/>
        </authorList>
    </citation>
    <scope>NUCLEOTIDE SEQUENCE [LARGE SCALE GENOMIC DNA]</scope>
    <source>
        <strain evidence="2">BL36</strain>
    </source>
</reference>